<dbReference type="InterPro" id="IPR001647">
    <property type="entry name" value="HTH_TetR"/>
</dbReference>
<dbReference type="RefSeq" id="WP_354697015.1">
    <property type="nucleotide sequence ID" value="NZ_JAZHOG010000017.1"/>
</dbReference>
<dbReference type="AlphaFoldDB" id="A0AAW9RNN7"/>
<dbReference type="Pfam" id="PF00440">
    <property type="entry name" value="TetR_N"/>
    <property type="match status" value="1"/>
</dbReference>
<evidence type="ECO:0000256" key="1">
    <source>
        <dbReference type="ARBA" id="ARBA00023015"/>
    </source>
</evidence>
<evidence type="ECO:0000259" key="5">
    <source>
        <dbReference type="PROSITE" id="PS50977"/>
    </source>
</evidence>
<organism evidence="6 7">
    <name type="scientific">Elongatibacter sediminis</name>
    <dbReference type="NCBI Taxonomy" id="3119006"/>
    <lineage>
        <taxon>Bacteria</taxon>
        <taxon>Pseudomonadati</taxon>
        <taxon>Pseudomonadota</taxon>
        <taxon>Gammaproteobacteria</taxon>
        <taxon>Chromatiales</taxon>
        <taxon>Wenzhouxiangellaceae</taxon>
        <taxon>Elongatibacter</taxon>
    </lineage>
</organism>
<feature type="domain" description="HTH tetR-type" evidence="5">
    <location>
        <begin position="7"/>
        <end position="67"/>
    </location>
</feature>
<accession>A0AAW9RNN7</accession>
<keyword evidence="1" id="KW-0805">Transcription regulation</keyword>
<protein>
    <submittedName>
        <fullName evidence="6">TetR/AcrR family transcriptional regulator</fullName>
    </submittedName>
</protein>
<dbReference type="EMBL" id="JAZHOG010000017">
    <property type="protein sequence ID" value="MEJ8569688.1"/>
    <property type="molecule type" value="Genomic_DNA"/>
</dbReference>
<evidence type="ECO:0000256" key="2">
    <source>
        <dbReference type="ARBA" id="ARBA00023125"/>
    </source>
</evidence>
<name>A0AAW9RNN7_9GAMM</name>
<sequence>MAQVKKKEKRNAILKSASRLFRENGFLGCRMEAIASDAGTAVANLYVYFPSKLHLFYDVWTPLIEARMLKLAEDARQIDDSRQRLRFIFLSLWRDMPREDNQFAKNLMEAIITAPDSVEKPHDILKWCEDFLNELIGECLPADRKFLVADSKLSFLSWMAFDGFVVNVGKRESSKRNIELLINHFADLLLYGEYRGLTAVADSNS</sequence>
<reference evidence="6 7" key="1">
    <citation type="submission" date="2024-02" db="EMBL/GenBank/DDBJ databases">
        <title>A novel Wenzhouxiangellaceae bacterium, isolated from coastal sediments.</title>
        <authorList>
            <person name="Du Z.-J."/>
            <person name="Ye Y.-Q."/>
            <person name="Zhang X.-Y."/>
        </authorList>
    </citation>
    <scope>NUCLEOTIDE SEQUENCE [LARGE SCALE GENOMIC DNA]</scope>
    <source>
        <strain evidence="6 7">CH-27</strain>
    </source>
</reference>
<dbReference type="GO" id="GO:0000976">
    <property type="term" value="F:transcription cis-regulatory region binding"/>
    <property type="evidence" value="ECO:0007669"/>
    <property type="project" value="TreeGrafter"/>
</dbReference>
<proteinExistence type="predicted"/>
<dbReference type="Gene3D" id="1.10.357.10">
    <property type="entry name" value="Tetracycline Repressor, domain 2"/>
    <property type="match status" value="1"/>
</dbReference>
<dbReference type="PANTHER" id="PTHR30055">
    <property type="entry name" value="HTH-TYPE TRANSCRIPTIONAL REGULATOR RUTR"/>
    <property type="match status" value="1"/>
</dbReference>
<dbReference type="Proteomes" id="UP001359886">
    <property type="component" value="Unassembled WGS sequence"/>
</dbReference>
<dbReference type="InterPro" id="IPR009057">
    <property type="entry name" value="Homeodomain-like_sf"/>
</dbReference>
<feature type="DNA-binding region" description="H-T-H motif" evidence="4">
    <location>
        <begin position="30"/>
        <end position="49"/>
    </location>
</feature>
<keyword evidence="2 4" id="KW-0238">DNA-binding</keyword>
<keyword evidence="3" id="KW-0804">Transcription</keyword>
<dbReference type="PROSITE" id="PS50977">
    <property type="entry name" value="HTH_TETR_2"/>
    <property type="match status" value="1"/>
</dbReference>
<dbReference type="GO" id="GO:0003700">
    <property type="term" value="F:DNA-binding transcription factor activity"/>
    <property type="evidence" value="ECO:0007669"/>
    <property type="project" value="TreeGrafter"/>
</dbReference>
<gene>
    <name evidence="6" type="ORF">V3330_18815</name>
</gene>
<evidence type="ECO:0000256" key="4">
    <source>
        <dbReference type="PROSITE-ProRule" id="PRU00335"/>
    </source>
</evidence>
<keyword evidence="7" id="KW-1185">Reference proteome</keyword>
<dbReference type="PANTHER" id="PTHR30055:SF234">
    <property type="entry name" value="HTH-TYPE TRANSCRIPTIONAL REGULATOR BETI"/>
    <property type="match status" value="1"/>
</dbReference>
<comment type="caution">
    <text evidence="6">The sequence shown here is derived from an EMBL/GenBank/DDBJ whole genome shotgun (WGS) entry which is preliminary data.</text>
</comment>
<evidence type="ECO:0000313" key="7">
    <source>
        <dbReference type="Proteomes" id="UP001359886"/>
    </source>
</evidence>
<evidence type="ECO:0000313" key="6">
    <source>
        <dbReference type="EMBL" id="MEJ8569688.1"/>
    </source>
</evidence>
<dbReference type="PRINTS" id="PR00455">
    <property type="entry name" value="HTHTETR"/>
</dbReference>
<dbReference type="SUPFAM" id="SSF46689">
    <property type="entry name" value="Homeodomain-like"/>
    <property type="match status" value="1"/>
</dbReference>
<dbReference type="InterPro" id="IPR050109">
    <property type="entry name" value="HTH-type_TetR-like_transc_reg"/>
</dbReference>
<evidence type="ECO:0000256" key="3">
    <source>
        <dbReference type="ARBA" id="ARBA00023163"/>
    </source>
</evidence>